<evidence type="ECO:0000256" key="6">
    <source>
        <dbReference type="ARBA" id="ARBA00016919"/>
    </source>
</evidence>
<dbReference type="FunFam" id="3.20.20.20:FF:000006">
    <property type="entry name" value="Dihydropteroate synthase"/>
    <property type="match status" value="1"/>
</dbReference>
<dbReference type="RefSeq" id="WP_366923317.1">
    <property type="nucleotide sequence ID" value="NZ_CP121694.1"/>
</dbReference>
<dbReference type="Proteomes" id="UP001329915">
    <property type="component" value="Chromosome"/>
</dbReference>
<dbReference type="Pfam" id="PF00809">
    <property type="entry name" value="Pterin_bind"/>
    <property type="match status" value="1"/>
</dbReference>
<comment type="similarity">
    <text evidence="4">Belongs to the DHPS family.</text>
</comment>
<keyword evidence="10" id="KW-0289">Folate biosynthesis</keyword>
<protein>
    <recommendedName>
        <fullName evidence="6">Dihydropteroate synthase</fullName>
        <ecNumber evidence="5">2.5.1.15</ecNumber>
    </recommendedName>
    <alternativeName>
        <fullName evidence="11">Dihydropteroate pyrophosphorylase</fullName>
    </alternativeName>
</protein>
<dbReference type="PROSITE" id="PS50972">
    <property type="entry name" value="PTERIN_BINDING"/>
    <property type="match status" value="1"/>
</dbReference>
<dbReference type="EMBL" id="CP121694">
    <property type="protein sequence ID" value="WRO20419.1"/>
    <property type="molecule type" value="Genomic_DNA"/>
</dbReference>
<keyword evidence="15" id="KW-1185">Reference proteome</keyword>
<evidence type="ECO:0000256" key="10">
    <source>
        <dbReference type="ARBA" id="ARBA00022909"/>
    </source>
</evidence>
<dbReference type="Gene3D" id="3.20.20.20">
    <property type="entry name" value="Dihydropteroate synthase-like"/>
    <property type="match status" value="1"/>
</dbReference>
<evidence type="ECO:0000313" key="15">
    <source>
        <dbReference type="Proteomes" id="UP001329915"/>
    </source>
</evidence>
<dbReference type="PANTHER" id="PTHR20941">
    <property type="entry name" value="FOLATE SYNTHESIS PROTEINS"/>
    <property type="match status" value="1"/>
</dbReference>
<gene>
    <name evidence="14" type="primary">folP</name>
    <name evidence="14" type="ORF">MFMK1_000187</name>
</gene>
<dbReference type="InterPro" id="IPR011005">
    <property type="entry name" value="Dihydropteroate_synth-like_sf"/>
</dbReference>
<keyword evidence="9" id="KW-0460">Magnesium</keyword>
<dbReference type="NCBIfam" id="TIGR01496">
    <property type="entry name" value="DHPS"/>
    <property type="match status" value="1"/>
</dbReference>
<dbReference type="PROSITE" id="PS00793">
    <property type="entry name" value="DHPS_2"/>
    <property type="match status" value="1"/>
</dbReference>
<evidence type="ECO:0000313" key="14">
    <source>
        <dbReference type="EMBL" id="WRO20419.1"/>
    </source>
</evidence>
<evidence type="ECO:0000256" key="1">
    <source>
        <dbReference type="ARBA" id="ARBA00000012"/>
    </source>
</evidence>
<comment type="function">
    <text evidence="12">Catalyzes the condensation of para-aminobenzoate (pABA) with 6-hydroxymethyl-7,8-dihydropterin diphosphate (DHPt-PP) to form 7,8-dihydropteroate (H2Pte), the immediate precursor of folate derivatives.</text>
</comment>
<dbReference type="GO" id="GO:0005829">
    <property type="term" value="C:cytosol"/>
    <property type="evidence" value="ECO:0007669"/>
    <property type="project" value="TreeGrafter"/>
</dbReference>
<dbReference type="EC" id="2.5.1.15" evidence="5"/>
<dbReference type="AlphaFoldDB" id="A0AAU0UJM8"/>
<name>A0AAU0UJM8_9FIRM</name>
<evidence type="ECO:0000256" key="3">
    <source>
        <dbReference type="ARBA" id="ARBA00004763"/>
    </source>
</evidence>
<dbReference type="SUPFAM" id="SSF51717">
    <property type="entry name" value="Dihydropteroate synthetase-like"/>
    <property type="match status" value="1"/>
</dbReference>
<organism evidence="14 15">
    <name type="scientific">Metallumcola ferriviriculae</name>
    <dbReference type="NCBI Taxonomy" id="3039180"/>
    <lineage>
        <taxon>Bacteria</taxon>
        <taxon>Bacillati</taxon>
        <taxon>Bacillota</taxon>
        <taxon>Clostridia</taxon>
        <taxon>Neomoorellales</taxon>
        <taxon>Desulfitibacteraceae</taxon>
        <taxon>Metallumcola</taxon>
    </lineage>
</organism>
<dbReference type="PROSITE" id="PS00792">
    <property type="entry name" value="DHPS_1"/>
    <property type="match status" value="1"/>
</dbReference>
<evidence type="ECO:0000256" key="4">
    <source>
        <dbReference type="ARBA" id="ARBA00009503"/>
    </source>
</evidence>
<evidence type="ECO:0000256" key="11">
    <source>
        <dbReference type="ARBA" id="ARBA00030193"/>
    </source>
</evidence>
<evidence type="ECO:0000256" key="2">
    <source>
        <dbReference type="ARBA" id="ARBA00001946"/>
    </source>
</evidence>
<evidence type="ECO:0000256" key="8">
    <source>
        <dbReference type="ARBA" id="ARBA00022723"/>
    </source>
</evidence>
<keyword evidence="7 14" id="KW-0808">Transferase</keyword>
<reference evidence="14 15" key="1">
    <citation type="submission" date="2023-04" db="EMBL/GenBank/DDBJ databases">
        <authorList>
            <person name="Hsu D."/>
        </authorList>
    </citation>
    <scope>NUCLEOTIDE SEQUENCE [LARGE SCALE GENOMIC DNA]</scope>
    <source>
        <strain evidence="14 15">MK1</strain>
    </source>
</reference>
<evidence type="ECO:0000259" key="13">
    <source>
        <dbReference type="PROSITE" id="PS50972"/>
    </source>
</evidence>
<evidence type="ECO:0000256" key="7">
    <source>
        <dbReference type="ARBA" id="ARBA00022679"/>
    </source>
</evidence>
<dbReference type="GO" id="GO:0046656">
    <property type="term" value="P:folic acid biosynthetic process"/>
    <property type="evidence" value="ECO:0007669"/>
    <property type="project" value="UniProtKB-KW"/>
</dbReference>
<comment type="pathway">
    <text evidence="3">Cofactor biosynthesis; tetrahydrofolate biosynthesis; 7,8-dihydrofolate from 2-amino-4-hydroxy-6-hydroxymethyl-7,8-dihydropteridine diphosphate and 4-aminobenzoate: step 1/2.</text>
</comment>
<keyword evidence="8" id="KW-0479">Metal-binding</keyword>
<dbReference type="GO" id="GO:0046872">
    <property type="term" value="F:metal ion binding"/>
    <property type="evidence" value="ECO:0007669"/>
    <property type="project" value="UniProtKB-KW"/>
</dbReference>
<feature type="domain" description="Pterin-binding" evidence="13">
    <location>
        <begin position="140"/>
        <end position="387"/>
    </location>
</feature>
<accession>A0AAU0UJM8</accession>
<dbReference type="InterPro" id="IPR045031">
    <property type="entry name" value="DHP_synth-like"/>
</dbReference>
<sequence>MSGRVRAVIIENEKEVKEYIRAVGCDLAGINAMAPKAVHRTLKLAGLPVAAANVIKQEMLAHGGDAAVHRGVIDNSVEKTDALLMGTLKQYEQLIYKLRMYPFGLQETAEAIKNVLLNIEGRSCRELRCRGKKVMLGERTLVMGILNVTPDSFSDGGRFDRLEEALEQAKRLVDEGADILDVGAESTRPQAAQVSAEEEIARLKPVLERLIPEIPIPISVDTYKSETAREVLAMGVEIINDVWGLKKDSEMAEVVAQYPDVPVILMHNQSGNHYQDLMGDIISSLAESVTIAEGAGIAPDNIIIDPGIGFGKDTDQNLEVMRRLKEFQALGKPVLLGTSRKSMIGKTLDLPVSERMEGTAATLTLGISLGIDIVRVHDVKEMARVTRMTDSMVRR</sequence>
<dbReference type="GO" id="GO:0004156">
    <property type="term" value="F:dihydropteroate synthase activity"/>
    <property type="evidence" value="ECO:0007669"/>
    <property type="project" value="UniProtKB-EC"/>
</dbReference>
<comment type="catalytic activity">
    <reaction evidence="1">
        <text>(7,8-dihydropterin-6-yl)methyl diphosphate + 4-aminobenzoate = 7,8-dihydropteroate + diphosphate</text>
        <dbReference type="Rhea" id="RHEA:19949"/>
        <dbReference type="ChEBI" id="CHEBI:17836"/>
        <dbReference type="ChEBI" id="CHEBI:17839"/>
        <dbReference type="ChEBI" id="CHEBI:33019"/>
        <dbReference type="ChEBI" id="CHEBI:72950"/>
        <dbReference type="EC" id="2.5.1.15"/>
    </reaction>
</comment>
<dbReference type="PANTHER" id="PTHR20941:SF1">
    <property type="entry name" value="FOLIC ACID SYNTHESIS PROTEIN FOL1"/>
    <property type="match status" value="1"/>
</dbReference>
<dbReference type="GO" id="GO:0046654">
    <property type="term" value="P:tetrahydrofolate biosynthetic process"/>
    <property type="evidence" value="ECO:0007669"/>
    <property type="project" value="TreeGrafter"/>
</dbReference>
<dbReference type="InterPro" id="IPR000489">
    <property type="entry name" value="Pterin-binding_dom"/>
</dbReference>
<dbReference type="KEGG" id="dbc:MFMK1_000187"/>
<evidence type="ECO:0000256" key="9">
    <source>
        <dbReference type="ARBA" id="ARBA00022842"/>
    </source>
</evidence>
<dbReference type="CDD" id="cd00739">
    <property type="entry name" value="DHPS"/>
    <property type="match status" value="1"/>
</dbReference>
<proteinExistence type="inferred from homology"/>
<dbReference type="InterPro" id="IPR006390">
    <property type="entry name" value="DHP_synth_dom"/>
</dbReference>
<comment type="cofactor">
    <cofactor evidence="2">
        <name>Mg(2+)</name>
        <dbReference type="ChEBI" id="CHEBI:18420"/>
    </cofactor>
</comment>
<evidence type="ECO:0000256" key="12">
    <source>
        <dbReference type="ARBA" id="ARBA00053449"/>
    </source>
</evidence>
<evidence type="ECO:0000256" key="5">
    <source>
        <dbReference type="ARBA" id="ARBA00012458"/>
    </source>
</evidence>